<gene>
    <name evidence="1" type="ORF">JZ751_009310</name>
</gene>
<reference evidence="1" key="1">
    <citation type="thesis" date="2021" institute="BYU ScholarsArchive" country="Provo, UT, USA">
        <title>Applications of and Algorithms for Genome Assembly and Genomic Analyses with an Emphasis on Marine Teleosts.</title>
        <authorList>
            <person name="Pickett B.D."/>
        </authorList>
    </citation>
    <scope>NUCLEOTIDE SEQUENCE</scope>
    <source>
        <strain evidence="1">HI-2016</strain>
    </source>
</reference>
<name>A0A8T2N1L0_9TELE</name>
<dbReference type="EMBL" id="JAFBMS010000167">
    <property type="protein sequence ID" value="KAG9333994.1"/>
    <property type="molecule type" value="Genomic_DNA"/>
</dbReference>
<evidence type="ECO:0000313" key="2">
    <source>
        <dbReference type="Proteomes" id="UP000824540"/>
    </source>
</evidence>
<protein>
    <submittedName>
        <fullName evidence="1">Uncharacterized protein</fullName>
    </submittedName>
</protein>
<sequence>MAPLASAVTQCMKMEHRWRSCSPASLHSRADVEQSFSLSHLGQLSRCDRPARTCTRPPLP</sequence>
<dbReference type="AlphaFoldDB" id="A0A8T2N1L0"/>
<comment type="caution">
    <text evidence="1">The sequence shown here is derived from an EMBL/GenBank/DDBJ whole genome shotgun (WGS) entry which is preliminary data.</text>
</comment>
<proteinExistence type="predicted"/>
<accession>A0A8T2N1L0</accession>
<dbReference type="Proteomes" id="UP000824540">
    <property type="component" value="Unassembled WGS sequence"/>
</dbReference>
<evidence type="ECO:0000313" key="1">
    <source>
        <dbReference type="EMBL" id="KAG9333994.1"/>
    </source>
</evidence>
<organism evidence="1 2">
    <name type="scientific">Albula glossodonta</name>
    <name type="common">roundjaw bonefish</name>
    <dbReference type="NCBI Taxonomy" id="121402"/>
    <lineage>
        <taxon>Eukaryota</taxon>
        <taxon>Metazoa</taxon>
        <taxon>Chordata</taxon>
        <taxon>Craniata</taxon>
        <taxon>Vertebrata</taxon>
        <taxon>Euteleostomi</taxon>
        <taxon>Actinopterygii</taxon>
        <taxon>Neopterygii</taxon>
        <taxon>Teleostei</taxon>
        <taxon>Albuliformes</taxon>
        <taxon>Albulidae</taxon>
        <taxon>Albula</taxon>
    </lineage>
</organism>
<keyword evidence="2" id="KW-1185">Reference proteome</keyword>